<dbReference type="AlphaFoldDB" id="A0A7W3R624"/>
<evidence type="ECO:0000313" key="4">
    <source>
        <dbReference type="Proteomes" id="UP000539313"/>
    </source>
</evidence>
<dbReference type="EMBL" id="JACJII010000001">
    <property type="protein sequence ID" value="MBA9001157.1"/>
    <property type="molecule type" value="Genomic_DNA"/>
</dbReference>
<feature type="region of interest" description="Disordered" evidence="1">
    <location>
        <begin position="29"/>
        <end position="67"/>
    </location>
</feature>
<comment type="caution">
    <text evidence="3">The sequence shown here is derived from an EMBL/GenBank/DDBJ whole genome shotgun (WGS) entry which is preliminary data.</text>
</comment>
<keyword evidence="2" id="KW-0732">Signal</keyword>
<evidence type="ECO:0000256" key="2">
    <source>
        <dbReference type="SAM" id="SignalP"/>
    </source>
</evidence>
<protein>
    <submittedName>
        <fullName evidence="3">Uncharacterized protein</fullName>
    </submittedName>
</protein>
<name>A0A7W3R624_9ACTN</name>
<gene>
    <name evidence="3" type="ORF">HNR21_000039</name>
</gene>
<dbReference type="RefSeq" id="WP_220499986.1">
    <property type="nucleotide sequence ID" value="NZ_JACJII010000001.1"/>
</dbReference>
<dbReference type="Proteomes" id="UP000539313">
    <property type="component" value="Unassembled WGS sequence"/>
</dbReference>
<evidence type="ECO:0000313" key="3">
    <source>
        <dbReference type="EMBL" id="MBA9001157.1"/>
    </source>
</evidence>
<sequence length="165" mass="18505">MSDVRKGLAGALLAVATAMTVAAGPAAHAATTTAADHREPRGHGQSHNHDHPYGHGHGHGQGHGHPYGHGRVLRFRCHVPAHRWNDNCLRFTVPPRASVYVYNRRSGYRPVAFRIHRHKLILREGYRGRLFHNHGHHRITVDLAVRSARHAHRGYTSGVVYIKRH</sequence>
<evidence type="ECO:0000256" key="1">
    <source>
        <dbReference type="SAM" id="MobiDB-lite"/>
    </source>
</evidence>
<feature type="signal peptide" evidence="2">
    <location>
        <begin position="1"/>
        <end position="29"/>
    </location>
</feature>
<reference evidence="3 4" key="1">
    <citation type="submission" date="2020-08" db="EMBL/GenBank/DDBJ databases">
        <title>Sequencing the genomes of 1000 actinobacteria strains.</title>
        <authorList>
            <person name="Klenk H.-P."/>
        </authorList>
    </citation>
    <scope>NUCLEOTIDE SEQUENCE [LARGE SCALE GENOMIC DNA]</scope>
    <source>
        <strain evidence="3 4">DSM 45823</strain>
    </source>
</reference>
<proteinExistence type="predicted"/>
<feature type="compositionally biased region" description="Basic and acidic residues" evidence="1">
    <location>
        <begin position="35"/>
        <end position="53"/>
    </location>
</feature>
<keyword evidence="4" id="KW-1185">Reference proteome</keyword>
<accession>A0A7W3R624</accession>
<organism evidence="3 4">
    <name type="scientific">Thermomonospora cellulosilytica</name>
    <dbReference type="NCBI Taxonomy" id="1411118"/>
    <lineage>
        <taxon>Bacteria</taxon>
        <taxon>Bacillati</taxon>
        <taxon>Actinomycetota</taxon>
        <taxon>Actinomycetes</taxon>
        <taxon>Streptosporangiales</taxon>
        <taxon>Thermomonosporaceae</taxon>
        <taxon>Thermomonospora</taxon>
    </lineage>
</organism>
<feature type="compositionally biased region" description="Basic residues" evidence="1">
    <location>
        <begin position="54"/>
        <end position="67"/>
    </location>
</feature>
<feature type="chain" id="PRO_5031372666" evidence="2">
    <location>
        <begin position="30"/>
        <end position="165"/>
    </location>
</feature>